<dbReference type="AlphaFoldDB" id="A0AAP0J4S7"/>
<gene>
    <name evidence="1" type="ORF">Syun_016414</name>
</gene>
<protein>
    <submittedName>
        <fullName evidence="1">Uncharacterized protein</fullName>
    </submittedName>
</protein>
<dbReference type="Proteomes" id="UP001420932">
    <property type="component" value="Unassembled WGS sequence"/>
</dbReference>
<name>A0AAP0J4S7_9MAGN</name>
<evidence type="ECO:0000313" key="1">
    <source>
        <dbReference type="EMBL" id="KAK9127617.1"/>
    </source>
</evidence>
<comment type="caution">
    <text evidence="1">The sequence shown here is derived from an EMBL/GenBank/DDBJ whole genome shotgun (WGS) entry which is preliminary data.</text>
</comment>
<sequence length="52" mass="6172">MITLIRHTYLENSVCADHMAKETVEIEEDFREIYSPPFTILMLLRHDLLGYC</sequence>
<keyword evidence="2" id="KW-1185">Reference proteome</keyword>
<proteinExistence type="predicted"/>
<accession>A0AAP0J4S7</accession>
<reference evidence="1 2" key="1">
    <citation type="submission" date="2024-01" db="EMBL/GenBank/DDBJ databases">
        <title>Genome assemblies of Stephania.</title>
        <authorList>
            <person name="Yang L."/>
        </authorList>
    </citation>
    <scope>NUCLEOTIDE SEQUENCE [LARGE SCALE GENOMIC DNA]</scope>
    <source>
        <strain evidence="1">YNDBR</strain>
        <tissue evidence="1">Leaf</tissue>
    </source>
</reference>
<organism evidence="1 2">
    <name type="scientific">Stephania yunnanensis</name>
    <dbReference type="NCBI Taxonomy" id="152371"/>
    <lineage>
        <taxon>Eukaryota</taxon>
        <taxon>Viridiplantae</taxon>
        <taxon>Streptophyta</taxon>
        <taxon>Embryophyta</taxon>
        <taxon>Tracheophyta</taxon>
        <taxon>Spermatophyta</taxon>
        <taxon>Magnoliopsida</taxon>
        <taxon>Ranunculales</taxon>
        <taxon>Menispermaceae</taxon>
        <taxon>Menispermoideae</taxon>
        <taxon>Cissampelideae</taxon>
        <taxon>Stephania</taxon>
    </lineage>
</organism>
<dbReference type="EMBL" id="JBBNAF010000007">
    <property type="protein sequence ID" value="KAK9127617.1"/>
    <property type="molecule type" value="Genomic_DNA"/>
</dbReference>
<evidence type="ECO:0000313" key="2">
    <source>
        <dbReference type="Proteomes" id="UP001420932"/>
    </source>
</evidence>